<gene>
    <name evidence="2" type="ORF">PPSIR1_38751</name>
</gene>
<sequence>MTKRTIELAALAIALTFAGACKGRTAAWEESSKSPEPASTDGSTNTDAAGGNAMEAGKAAWDARAESKDKVLEAIVAWEAAIGCTAGTNTPKDRCADVSTGPENIEVLATLTRAYYFTADSYMRGDKDSYLDYMDRAVWWGERALVAASPEFEEQMRNKAKFYEAITVVGIDGLPAMYWYATALGKWARESGFGVLVGQKDNIKATMTRALELDPNYYHGGPHRYFGAFYAIAPAFAGGDLDKSREHYDKSLEISPYFLGTKVLMAENLSVKLDDEDMFDTLLQEVIDADITTAPVEVQPEMLVEQQKAKELMAKKDEEDWF</sequence>
<dbReference type="InterPro" id="IPR031823">
    <property type="entry name" value="TatT"/>
</dbReference>
<dbReference type="STRING" id="391625.PPSIR1_38751"/>
<dbReference type="EMBL" id="ABCS01000041">
    <property type="protein sequence ID" value="EDM77733.1"/>
    <property type="molecule type" value="Genomic_DNA"/>
</dbReference>
<dbReference type="InterPro" id="IPR038537">
    <property type="entry name" value="TatT_sf"/>
</dbReference>
<protein>
    <recommendedName>
        <fullName evidence="4">Lipoprotein</fullName>
    </recommendedName>
</protein>
<organism evidence="2 3">
    <name type="scientific">Plesiocystis pacifica SIR-1</name>
    <dbReference type="NCBI Taxonomy" id="391625"/>
    <lineage>
        <taxon>Bacteria</taxon>
        <taxon>Pseudomonadati</taxon>
        <taxon>Myxococcota</taxon>
        <taxon>Polyangia</taxon>
        <taxon>Nannocystales</taxon>
        <taxon>Nannocystaceae</taxon>
        <taxon>Plesiocystis</taxon>
    </lineage>
</organism>
<reference evidence="2 3" key="1">
    <citation type="submission" date="2007-06" db="EMBL/GenBank/DDBJ databases">
        <authorList>
            <person name="Shimkets L."/>
            <person name="Ferriera S."/>
            <person name="Johnson J."/>
            <person name="Kravitz S."/>
            <person name="Beeson K."/>
            <person name="Sutton G."/>
            <person name="Rogers Y.-H."/>
            <person name="Friedman R."/>
            <person name="Frazier M."/>
            <person name="Venter J.C."/>
        </authorList>
    </citation>
    <scope>NUCLEOTIDE SEQUENCE [LARGE SCALE GENOMIC DNA]</scope>
    <source>
        <strain evidence="2 3">SIR-1</strain>
    </source>
</reference>
<evidence type="ECO:0008006" key="4">
    <source>
        <dbReference type="Google" id="ProtNLM"/>
    </source>
</evidence>
<dbReference type="Pfam" id="PF16811">
    <property type="entry name" value="TAtT"/>
    <property type="match status" value="1"/>
</dbReference>
<comment type="caution">
    <text evidence="2">The sequence shown here is derived from an EMBL/GenBank/DDBJ whole genome shotgun (WGS) entry which is preliminary data.</text>
</comment>
<dbReference type="Gene3D" id="1.25.40.920">
    <property type="entry name" value="TRAP transporter T-component"/>
    <property type="match status" value="1"/>
</dbReference>
<keyword evidence="3" id="KW-1185">Reference proteome</keyword>
<dbReference type="RefSeq" id="WP_006973118.1">
    <property type="nucleotide sequence ID" value="NZ_ABCS01000041.1"/>
</dbReference>
<accession>A6G8S3</accession>
<feature type="region of interest" description="Disordered" evidence="1">
    <location>
        <begin position="28"/>
        <end position="51"/>
    </location>
</feature>
<dbReference type="PROSITE" id="PS51257">
    <property type="entry name" value="PROKAR_LIPOPROTEIN"/>
    <property type="match status" value="1"/>
</dbReference>
<dbReference type="eggNOG" id="COG0457">
    <property type="taxonomic scope" value="Bacteria"/>
</dbReference>
<dbReference type="AlphaFoldDB" id="A6G8S3"/>
<proteinExistence type="predicted"/>
<evidence type="ECO:0000313" key="3">
    <source>
        <dbReference type="Proteomes" id="UP000005801"/>
    </source>
</evidence>
<evidence type="ECO:0000313" key="2">
    <source>
        <dbReference type="EMBL" id="EDM77733.1"/>
    </source>
</evidence>
<name>A6G8S3_9BACT</name>
<dbReference type="OrthoDB" id="191213at2"/>
<dbReference type="Proteomes" id="UP000005801">
    <property type="component" value="Unassembled WGS sequence"/>
</dbReference>
<evidence type="ECO:0000256" key="1">
    <source>
        <dbReference type="SAM" id="MobiDB-lite"/>
    </source>
</evidence>